<evidence type="ECO:0000256" key="1">
    <source>
        <dbReference type="RuleBase" id="RU363097"/>
    </source>
</evidence>
<comment type="catalytic activity">
    <reaction evidence="1">
        <text>a long-chain fatty acyl-CoA + 2 NADPH + 2 H(+) = a long-chain primary fatty alcohol + 2 NADP(+) + CoA</text>
        <dbReference type="Rhea" id="RHEA:52716"/>
        <dbReference type="ChEBI" id="CHEBI:15378"/>
        <dbReference type="ChEBI" id="CHEBI:57287"/>
        <dbReference type="ChEBI" id="CHEBI:57783"/>
        <dbReference type="ChEBI" id="CHEBI:58349"/>
        <dbReference type="ChEBI" id="CHEBI:77396"/>
        <dbReference type="ChEBI" id="CHEBI:83139"/>
        <dbReference type="EC" id="1.2.1.84"/>
    </reaction>
</comment>
<dbReference type="GO" id="GO:0035336">
    <property type="term" value="P:long-chain fatty-acyl-CoA metabolic process"/>
    <property type="evidence" value="ECO:0007669"/>
    <property type="project" value="TreeGrafter"/>
</dbReference>
<dbReference type="GO" id="GO:0102965">
    <property type="term" value="F:alcohol-forming long-chain fatty acyl-CoA reductase activity"/>
    <property type="evidence" value="ECO:0007669"/>
    <property type="project" value="UniProtKB-EC"/>
</dbReference>
<keyword evidence="1" id="KW-0443">Lipid metabolism</keyword>
<gene>
    <name evidence="3" type="ORF">TSAR_010943</name>
</gene>
<keyword evidence="1" id="KW-0521">NADP</keyword>
<evidence type="ECO:0000313" key="4">
    <source>
        <dbReference type="Proteomes" id="UP000215335"/>
    </source>
</evidence>
<dbReference type="Proteomes" id="UP000215335">
    <property type="component" value="Unassembled WGS sequence"/>
</dbReference>
<dbReference type="OrthoDB" id="429813at2759"/>
<keyword evidence="1" id="KW-0444">Lipid biosynthesis</keyword>
<sequence length="122" mass="13050">MARLLTVVTTDDGCRVSTSTVGRAIAKAAVHSIPSRSDAGATACAAVALLRARMFNRIRESKPDVVNKVIAIPGDITLPNLGLSDENKRILEKINVVFHCAATLRLESNLKDAVLMNTFPPP</sequence>
<feature type="domain" description="Thioester reductase (TE)" evidence="2">
    <location>
        <begin position="48"/>
        <end position="118"/>
    </location>
</feature>
<keyword evidence="1" id="KW-0560">Oxidoreductase</keyword>
<dbReference type="GO" id="GO:0080019">
    <property type="term" value="F:alcohol-forming very long-chain fatty acyl-CoA reductase activity"/>
    <property type="evidence" value="ECO:0007669"/>
    <property type="project" value="InterPro"/>
</dbReference>
<comment type="function">
    <text evidence="1">Catalyzes the reduction of fatty acyl-CoA to fatty alcohols.</text>
</comment>
<dbReference type="Pfam" id="PF07993">
    <property type="entry name" value="NAD_binding_4"/>
    <property type="match status" value="1"/>
</dbReference>
<dbReference type="EC" id="1.2.1.84" evidence="1"/>
<accession>A0A232FDX3</accession>
<dbReference type="InterPro" id="IPR026055">
    <property type="entry name" value="FAR"/>
</dbReference>
<reference evidence="3 4" key="1">
    <citation type="journal article" date="2017" name="Curr. Biol.">
        <title>The Evolution of Venom by Co-option of Single-Copy Genes.</title>
        <authorList>
            <person name="Martinson E.O."/>
            <person name="Mrinalini"/>
            <person name="Kelkar Y.D."/>
            <person name="Chang C.H."/>
            <person name="Werren J.H."/>
        </authorList>
    </citation>
    <scope>NUCLEOTIDE SEQUENCE [LARGE SCALE GENOMIC DNA]</scope>
    <source>
        <strain evidence="3 4">Alberta</strain>
        <tissue evidence="3">Whole body</tissue>
    </source>
</reference>
<dbReference type="STRING" id="543379.A0A232FDX3"/>
<dbReference type="Gene3D" id="3.40.50.720">
    <property type="entry name" value="NAD(P)-binding Rossmann-like Domain"/>
    <property type="match status" value="1"/>
</dbReference>
<evidence type="ECO:0000313" key="3">
    <source>
        <dbReference type="EMBL" id="OXU28703.1"/>
    </source>
</evidence>
<dbReference type="GO" id="GO:0005777">
    <property type="term" value="C:peroxisome"/>
    <property type="evidence" value="ECO:0007669"/>
    <property type="project" value="TreeGrafter"/>
</dbReference>
<proteinExistence type="inferred from homology"/>
<dbReference type="InterPro" id="IPR013120">
    <property type="entry name" value="FAR_NAD-bd"/>
</dbReference>
<dbReference type="EMBL" id="NNAY01000391">
    <property type="protein sequence ID" value="OXU28703.1"/>
    <property type="molecule type" value="Genomic_DNA"/>
</dbReference>
<protein>
    <recommendedName>
        <fullName evidence="1">Fatty acyl-CoA reductase</fullName>
        <ecNumber evidence="1">1.2.1.84</ecNumber>
    </recommendedName>
</protein>
<keyword evidence="4" id="KW-1185">Reference proteome</keyword>
<evidence type="ECO:0000259" key="2">
    <source>
        <dbReference type="Pfam" id="PF07993"/>
    </source>
</evidence>
<comment type="similarity">
    <text evidence="1">Belongs to the fatty acyl-CoA reductase family.</text>
</comment>
<organism evidence="3 4">
    <name type="scientific">Trichomalopsis sarcophagae</name>
    <dbReference type="NCBI Taxonomy" id="543379"/>
    <lineage>
        <taxon>Eukaryota</taxon>
        <taxon>Metazoa</taxon>
        <taxon>Ecdysozoa</taxon>
        <taxon>Arthropoda</taxon>
        <taxon>Hexapoda</taxon>
        <taxon>Insecta</taxon>
        <taxon>Pterygota</taxon>
        <taxon>Neoptera</taxon>
        <taxon>Endopterygota</taxon>
        <taxon>Hymenoptera</taxon>
        <taxon>Apocrita</taxon>
        <taxon>Proctotrupomorpha</taxon>
        <taxon>Chalcidoidea</taxon>
        <taxon>Pteromalidae</taxon>
        <taxon>Pteromalinae</taxon>
        <taxon>Trichomalopsis</taxon>
    </lineage>
</organism>
<dbReference type="PANTHER" id="PTHR11011:SF12">
    <property type="entry name" value="FATTY ACYL-COA REDUCTASE"/>
    <property type="match status" value="1"/>
</dbReference>
<comment type="caution">
    <text evidence="3">The sequence shown here is derived from an EMBL/GenBank/DDBJ whole genome shotgun (WGS) entry which is preliminary data.</text>
</comment>
<dbReference type="PANTHER" id="PTHR11011">
    <property type="entry name" value="MALE STERILITY PROTEIN 2-RELATED"/>
    <property type="match status" value="1"/>
</dbReference>
<name>A0A232FDX3_9HYME</name>
<dbReference type="AlphaFoldDB" id="A0A232FDX3"/>